<dbReference type="InterPro" id="IPR000847">
    <property type="entry name" value="LysR_HTH_N"/>
</dbReference>
<dbReference type="InterPro" id="IPR005119">
    <property type="entry name" value="LysR_subst-bd"/>
</dbReference>
<comment type="similarity">
    <text evidence="1">Belongs to the LysR transcriptional regulatory family.</text>
</comment>
<keyword evidence="7" id="KW-1185">Reference proteome</keyword>
<dbReference type="InterPro" id="IPR036388">
    <property type="entry name" value="WH-like_DNA-bd_sf"/>
</dbReference>
<dbReference type="EMBL" id="JASKYM010000001">
    <property type="protein sequence ID" value="MDK2562435.1"/>
    <property type="molecule type" value="Genomic_DNA"/>
</dbReference>
<comment type="caution">
    <text evidence="6">The sequence shown here is derived from an EMBL/GenBank/DDBJ whole genome shotgun (WGS) entry which is preliminary data.</text>
</comment>
<evidence type="ECO:0000313" key="7">
    <source>
        <dbReference type="Proteomes" id="UP001301012"/>
    </source>
</evidence>
<evidence type="ECO:0000259" key="5">
    <source>
        <dbReference type="PROSITE" id="PS50931"/>
    </source>
</evidence>
<evidence type="ECO:0000256" key="2">
    <source>
        <dbReference type="ARBA" id="ARBA00023015"/>
    </source>
</evidence>
<evidence type="ECO:0000256" key="1">
    <source>
        <dbReference type="ARBA" id="ARBA00009437"/>
    </source>
</evidence>
<evidence type="ECO:0000256" key="4">
    <source>
        <dbReference type="ARBA" id="ARBA00023163"/>
    </source>
</evidence>
<keyword evidence="3" id="KW-0238">DNA-binding</keyword>
<dbReference type="PROSITE" id="PS50931">
    <property type="entry name" value="HTH_LYSR"/>
    <property type="match status" value="1"/>
</dbReference>
<proteinExistence type="inferred from homology"/>
<dbReference type="CDD" id="cd05466">
    <property type="entry name" value="PBP2_LTTR_substrate"/>
    <property type="match status" value="1"/>
</dbReference>
<feature type="domain" description="HTH lysR-type" evidence="5">
    <location>
        <begin position="1"/>
        <end position="58"/>
    </location>
</feature>
<dbReference type="RefSeq" id="WP_284131414.1">
    <property type="nucleotide sequence ID" value="NZ_JASKYM010000001.1"/>
</dbReference>
<gene>
    <name evidence="6" type="ORF">QOZ84_02650</name>
</gene>
<accession>A0ABT7EAA1</accession>
<sequence length="303" mass="34904">MQLQQLRYLIEVAETGSMNKAAQNLFISQPNLSNAIMSLEEEFNIKMFDRTNRGVEITKDGRDFLAHAKFIINQVNNVENIYNDLSKEKAFVLQISSAKIFNLSNVLVEIYNKVDCKNIKISLKETHKENVIKDVSNMESEIGILILSNIQEKLWKNILDINKLEFNEIAKEKMHIYVGKNNPLYDKDVIYSDDLKDFICVNLVEDQVTSSIYSIELDSLNILNKDRAIYLNDKETIANFISKTDAYSLGSRWSSGDKRDGIKAIPFADESIDFSIGWIKRKREELSTEAKMFLEIVSKHIKK</sequence>
<dbReference type="Gene3D" id="3.40.190.290">
    <property type="match status" value="1"/>
</dbReference>
<keyword evidence="2" id="KW-0805">Transcription regulation</keyword>
<dbReference type="PRINTS" id="PR00039">
    <property type="entry name" value="HTHLYSR"/>
</dbReference>
<evidence type="ECO:0000313" key="6">
    <source>
        <dbReference type="EMBL" id="MDK2562435.1"/>
    </source>
</evidence>
<dbReference type="PANTHER" id="PTHR30346:SF0">
    <property type="entry name" value="HCA OPERON TRANSCRIPTIONAL ACTIVATOR HCAR"/>
    <property type="match status" value="1"/>
</dbReference>
<name>A0ABT7EAA1_9FIRM</name>
<dbReference type="PANTHER" id="PTHR30346">
    <property type="entry name" value="TRANSCRIPTIONAL DUAL REGULATOR HCAR-RELATED"/>
    <property type="match status" value="1"/>
</dbReference>
<dbReference type="InterPro" id="IPR036390">
    <property type="entry name" value="WH_DNA-bd_sf"/>
</dbReference>
<dbReference type="Gene3D" id="1.10.10.10">
    <property type="entry name" value="Winged helix-like DNA-binding domain superfamily/Winged helix DNA-binding domain"/>
    <property type="match status" value="1"/>
</dbReference>
<protein>
    <submittedName>
        <fullName evidence="6">LysR family transcriptional regulator</fullName>
    </submittedName>
</protein>
<dbReference type="Proteomes" id="UP001301012">
    <property type="component" value="Unassembled WGS sequence"/>
</dbReference>
<dbReference type="SUPFAM" id="SSF53850">
    <property type="entry name" value="Periplasmic binding protein-like II"/>
    <property type="match status" value="1"/>
</dbReference>
<dbReference type="Pfam" id="PF00126">
    <property type="entry name" value="HTH_1"/>
    <property type="match status" value="1"/>
</dbReference>
<dbReference type="SUPFAM" id="SSF46785">
    <property type="entry name" value="Winged helix' DNA-binding domain"/>
    <property type="match status" value="1"/>
</dbReference>
<dbReference type="Pfam" id="PF03466">
    <property type="entry name" value="LysR_substrate"/>
    <property type="match status" value="1"/>
</dbReference>
<evidence type="ECO:0000256" key="3">
    <source>
        <dbReference type="ARBA" id="ARBA00023125"/>
    </source>
</evidence>
<reference evidence="6 7" key="1">
    <citation type="submission" date="2023-05" db="EMBL/GenBank/DDBJ databases">
        <title>Rombocin, a short stable natural nisin variant, displays selective antimicrobial activity against Listeria monocytogenes and employs dual mode of action to kill target bacterial strains.</title>
        <authorList>
            <person name="Wambui J."/>
            <person name="Stephan R."/>
            <person name="Kuipers O.P."/>
        </authorList>
    </citation>
    <scope>NUCLEOTIDE SEQUENCE [LARGE SCALE GENOMIC DNA]</scope>
    <source>
        <strain evidence="6 7">RC002</strain>
    </source>
</reference>
<organism evidence="6 7">
    <name type="scientific">Romboutsia sedimentorum</name>
    <dbReference type="NCBI Taxonomy" id="1368474"/>
    <lineage>
        <taxon>Bacteria</taxon>
        <taxon>Bacillati</taxon>
        <taxon>Bacillota</taxon>
        <taxon>Clostridia</taxon>
        <taxon>Peptostreptococcales</taxon>
        <taxon>Peptostreptococcaceae</taxon>
        <taxon>Romboutsia</taxon>
    </lineage>
</organism>
<keyword evidence="4" id="KW-0804">Transcription</keyword>